<dbReference type="GeneID" id="63926193"/>
<protein>
    <submittedName>
        <fullName evidence="3">Uncharacterized protein</fullName>
    </submittedName>
</protein>
<feature type="compositionally biased region" description="Basic and acidic residues" evidence="1">
    <location>
        <begin position="61"/>
        <end position="101"/>
    </location>
</feature>
<organism evidence="3 4">
    <name type="scientific">Mycobacterium phage Lemuria</name>
    <dbReference type="NCBI Taxonomy" id="2599868"/>
    <lineage>
        <taxon>Viruses</taxon>
        <taxon>Duplodnaviria</taxon>
        <taxon>Heunggongvirae</taxon>
        <taxon>Uroviricota</taxon>
        <taxon>Caudoviricetes</taxon>
        <taxon>Gclasvirinae</taxon>
        <taxon>Jolieduovirus</taxon>
        <taxon>Jolieduovirus lemuria</taxon>
    </lineage>
</organism>
<reference evidence="3 4" key="1">
    <citation type="submission" date="2019-07" db="EMBL/GenBank/DDBJ databases">
        <authorList>
            <person name="Divens A.M."/>
            <person name="Garlena R.A."/>
            <person name="Russell D.A."/>
            <person name="Pope W.H."/>
            <person name="Jacobs-Sera D."/>
            <person name="Hatfull G.F."/>
        </authorList>
    </citation>
    <scope>NUCLEOTIDE SEQUENCE [LARGE SCALE GENOMIC DNA]</scope>
</reference>
<evidence type="ECO:0000256" key="2">
    <source>
        <dbReference type="SAM" id="Phobius"/>
    </source>
</evidence>
<keyword evidence="2" id="KW-0472">Membrane</keyword>
<feature type="region of interest" description="Disordered" evidence="1">
    <location>
        <begin position="59"/>
        <end position="118"/>
    </location>
</feature>
<feature type="transmembrane region" description="Helical" evidence="2">
    <location>
        <begin position="40"/>
        <end position="60"/>
    </location>
</feature>
<sequence length="118" mass="12433">MAPWQAGRRHRSWYSDTNLSLIFAFAIVAGYVVWELFGEAPQGMVTLVGLAGGALLGGLTGDKRKREADRDADVKDANDTAHRAEVKADRAAAVAESEHPATAKRAGLPADDVDGGSA</sequence>
<dbReference type="Proteomes" id="UP000325760">
    <property type="component" value="Segment"/>
</dbReference>
<feature type="transmembrane region" description="Helical" evidence="2">
    <location>
        <begin position="12"/>
        <end position="34"/>
    </location>
</feature>
<proteinExistence type="predicted"/>
<evidence type="ECO:0000313" key="3">
    <source>
        <dbReference type="EMBL" id="QFG10111.1"/>
    </source>
</evidence>
<accession>A0A5J6TGU0</accession>
<keyword evidence="4" id="KW-1185">Reference proteome</keyword>
<name>A0A5J6TGU0_9CAUD</name>
<dbReference type="EMBL" id="MN234185">
    <property type="protein sequence ID" value="QFG10111.1"/>
    <property type="molecule type" value="Genomic_DNA"/>
</dbReference>
<gene>
    <name evidence="3" type="primary">31</name>
    <name evidence="3" type="ORF">PBI_LEMURIA_31</name>
</gene>
<dbReference type="RefSeq" id="YP_010051701.1">
    <property type="nucleotide sequence ID" value="NC_054446.1"/>
</dbReference>
<evidence type="ECO:0000256" key="1">
    <source>
        <dbReference type="SAM" id="MobiDB-lite"/>
    </source>
</evidence>
<keyword evidence="2" id="KW-0812">Transmembrane</keyword>
<dbReference type="KEGG" id="vg:63926193"/>
<evidence type="ECO:0000313" key="4">
    <source>
        <dbReference type="Proteomes" id="UP000325760"/>
    </source>
</evidence>
<keyword evidence="2" id="KW-1133">Transmembrane helix</keyword>